<sequence>MLKKRILILSEGFGTGHTQAAHAIAAGLKRICPQVHCRVLELGSFLNPTVAPWILRTYRVTVNSSPNFVGKLYRQKYEKPIGKLSVSALNKLFYAHAAEVIQRIAPHLIICTHPIPNAIISRLKKSGLMIPLCTVITDYDAHGAWITPEVDRYLVSTSEVKDILVGRNIPSSKVQATGIPVHPDFWTVGNKQAVRAELGLKDMPTALVMGGGWGLLFKDDFIERLSAWKDKIQLVCCVGSNEKLAEKLSQHPLFNHENIVVMGYTKEVSKWMDASDLLITKPGGMTCTEGLAKGIPMLFYESIPGMEEKNRDYFIKHGLAKDLNSDELDKWFEQVAREDTTFKQCLSKHKSKIDYKPQHCVENVIDLLELTSLSTISIEATVPVASVQQRAN</sequence>
<evidence type="ECO:0000259" key="5">
    <source>
        <dbReference type="Pfam" id="PF04101"/>
    </source>
</evidence>
<feature type="domain" description="Diacylglycerol glucosyltransferase N-terminal" evidence="6">
    <location>
        <begin position="17"/>
        <end position="181"/>
    </location>
</feature>
<accession>A0ABS4FLV8</accession>
<keyword evidence="8" id="KW-1185">Reference proteome</keyword>
<dbReference type="RefSeq" id="WP_210087268.1">
    <property type="nucleotide sequence ID" value="NZ_JAGGKG010000001.1"/>
</dbReference>
<dbReference type="GO" id="GO:0016757">
    <property type="term" value="F:glycosyltransferase activity"/>
    <property type="evidence" value="ECO:0007669"/>
    <property type="project" value="UniProtKB-KW"/>
</dbReference>
<dbReference type="SUPFAM" id="SSF53756">
    <property type="entry name" value="UDP-Glycosyltransferase/glycogen phosphorylase"/>
    <property type="match status" value="1"/>
</dbReference>
<feature type="domain" description="Glycosyl transferase family 28 C-terminal" evidence="5">
    <location>
        <begin position="206"/>
        <end position="344"/>
    </location>
</feature>
<evidence type="ECO:0000313" key="7">
    <source>
        <dbReference type="EMBL" id="MBP1903578.1"/>
    </source>
</evidence>
<protein>
    <submittedName>
        <fullName evidence="7">Processive 1,2-diacylglycerol beta-glucosyltransferase</fullName>
        <ecNumber evidence="7">2.4.1.315</ecNumber>
    </submittedName>
</protein>
<comment type="caution">
    <text evidence="7">The sequence shown here is derived from an EMBL/GenBank/DDBJ whole genome shotgun (WGS) entry which is preliminary data.</text>
</comment>
<dbReference type="PANTHER" id="PTHR43025:SF3">
    <property type="entry name" value="MONOGALACTOSYLDIACYLGLYCEROL SYNTHASE 1, CHLOROPLASTIC"/>
    <property type="match status" value="1"/>
</dbReference>
<dbReference type="PANTHER" id="PTHR43025">
    <property type="entry name" value="MONOGALACTOSYLDIACYLGLYCEROL SYNTHASE"/>
    <property type="match status" value="1"/>
</dbReference>
<gene>
    <name evidence="7" type="ORF">J2Z32_000190</name>
</gene>
<dbReference type="Proteomes" id="UP001519272">
    <property type="component" value="Unassembled WGS sequence"/>
</dbReference>
<evidence type="ECO:0000313" key="8">
    <source>
        <dbReference type="Proteomes" id="UP001519272"/>
    </source>
</evidence>
<evidence type="ECO:0000259" key="6">
    <source>
        <dbReference type="Pfam" id="PF06925"/>
    </source>
</evidence>
<organism evidence="7 8">
    <name type="scientific">Paenibacillus turicensis</name>
    <dbReference type="NCBI Taxonomy" id="160487"/>
    <lineage>
        <taxon>Bacteria</taxon>
        <taxon>Bacillati</taxon>
        <taxon>Bacillota</taxon>
        <taxon>Bacilli</taxon>
        <taxon>Bacillales</taxon>
        <taxon>Paenibacillaceae</taxon>
        <taxon>Paenibacillus</taxon>
    </lineage>
</organism>
<evidence type="ECO:0000256" key="1">
    <source>
        <dbReference type="ARBA" id="ARBA00004370"/>
    </source>
</evidence>
<keyword evidence="4 7" id="KW-0808">Transferase</keyword>
<comment type="similarity">
    <text evidence="2">Belongs to the glycosyltransferase 28 family.</text>
</comment>
<dbReference type="InterPro" id="IPR050519">
    <property type="entry name" value="Glycosyltransf_28_UgtP"/>
</dbReference>
<name>A0ABS4FLV8_9BACL</name>
<proteinExistence type="inferred from homology"/>
<dbReference type="EC" id="2.4.1.315" evidence="7"/>
<evidence type="ECO:0000256" key="2">
    <source>
        <dbReference type="ARBA" id="ARBA00006962"/>
    </source>
</evidence>
<evidence type="ECO:0000256" key="3">
    <source>
        <dbReference type="ARBA" id="ARBA00022676"/>
    </source>
</evidence>
<evidence type="ECO:0000256" key="4">
    <source>
        <dbReference type="ARBA" id="ARBA00022679"/>
    </source>
</evidence>
<dbReference type="EMBL" id="JAGGKG010000001">
    <property type="protein sequence ID" value="MBP1903578.1"/>
    <property type="molecule type" value="Genomic_DNA"/>
</dbReference>
<dbReference type="Gene3D" id="3.40.50.2000">
    <property type="entry name" value="Glycogen Phosphorylase B"/>
    <property type="match status" value="1"/>
</dbReference>
<dbReference type="InterPro" id="IPR007235">
    <property type="entry name" value="Glyco_trans_28_C"/>
</dbReference>
<comment type="subcellular location">
    <subcellularLocation>
        <location evidence="1">Membrane</location>
    </subcellularLocation>
</comment>
<dbReference type="InterPro" id="IPR009695">
    <property type="entry name" value="Diacylglyc_glucosyltr_N"/>
</dbReference>
<dbReference type="Pfam" id="PF06925">
    <property type="entry name" value="MGDG_synth"/>
    <property type="match status" value="1"/>
</dbReference>
<keyword evidence="3 7" id="KW-0328">Glycosyltransferase</keyword>
<dbReference type="Pfam" id="PF04101">
    <property type="entry name" value="Glyco_tran_28_C"/>
    <property type="match status" value="1"/>
</dbReference>
<reference evidence="7 8" key="1">
    <citation type="submission" date="2021-03" db="EMBL/GenBank/DDBJ databases">
        <title>Genomic Encyclopedia of Type Strains, Phase IV (KMG-IV): sequencing the most valuable type-strain genomes for metagenomic binning, comparative biology and taxonomic classification.</title>
        <authorList>
            <person name="Goeker M."/>
        </authorList>
    </citation>
    <scope>NUCLEOTIDE SEQUENCE [LARGE SCALE GENOMIC DNA]</scope>
    <source>
        <strain evidence="7 8">DSM 14349</strain>
    </source>
</reference>